<protein>
    <submittedName>
        <fullName evidence="2">Uncharacterized protein LOC111361750</fullName>
    </submittedName>
</protein>
<dbReference type="OrthoDB" id="10390959at2759"/>
<accession>A0A9J7ERC8</accession>
<evidence type="ECO:0000313" key="1">
    <source>
        <dbReference type="Proteomes" id="UP000301870"/>
    </source>
</evidence>
<sequence length="106" mass="12325">MPSEYVHRQVFRIHIFQVQKQSMTDATTQAGSWNQIFNEIVSREDVRLRVMRELVNNPQSGAAPYLEDLRAENLSAEEFEQRGLELLEEVSLSILTDLYVQTMPLQ</sequence>
<dbReference type="GeneID" id="111361750"/>
<dbReference type="AlphaFoldDB" id="A0A9J7ERC8"/>
<dbReference type="Proteomes" id="UP000301870">
    <property type="component" value="Unplaced"/>
</dbReference>
<dbReference type="RefSeq" id="XP_022833909.1">
    <property type="nucleotide sequence ID" value="XM_022978141.1"/>
</dbReference>
<evidence type="ECO:0000313" key="2">
    <source>
        <dbReference type="RefSeq" id="XP_022833909.1"/>
    </source>
</evidence>
<reference evidence="2" key="1">
    <citation type="submission" date="2025-08" db="UniProtKB">
        <authorList>
            <consortium name="RefSeq"/>
        </authorList>
    </citation>
    <scope>IDENTIFICATION</scope>
    <source>
        <strain evidence="2">Ishihara</strain>
        <tissue evidence="2">Whole body</tissue>
    </source>
</reference>
<organism evidence="1 2">
    <name type="scientific">Spodoptera litura</name>
    <name type="common">Asian cotton leafworm</name>
    <dbReference type="NCBI Taxonomy" id="69820"/>
    <lineage>
        <taxon>Eukaryota</taxon>
        <taxon>Metazoa</taxon>
        <taxon>Ecdysozoa</taxon>
        <taxon>Arthropoda</taxon>
        <taxon>Hexapoda</taxon>
        <taxon>Insecta</taxon>
        <taxon>Pterygota</taxon>
        <taxon>Neoptera</taxon>
        <taxon>Endopterygota</taxon>
        <taxon>Lepidoptera</taxon>
        <taxon>Glossata</taxon>
        <taxon>Ditrysia</taxon>
        <taxon>Noctuoidea</taxon>
        <taxon>Noctuidae</taxon>
        <taxon>Amphipyrinae</taxon>
        <taxon>Spodoptera</taxon>
    </lineage>
</organism>
<proteinExistence type="predicted"/>
<name>A0A9J7ERC8_SPOLT</name>
<keyword evidence="1" id="KW-1185">Reference proteome</keyword>
<gene>
    <name evidence="2" type="primary">LOC111361750</name>
</gene>
<dbReference type="KEGG" id="sliu:111361750"/>